<organism evidence="1 2">
    <name type="scientific">Dreissena polymorpha</name>
    <name type="common">Zebra mussel</name>
    <name type="synonym">Mytilus polymorpha</name>
    <dbReference type="NCBI Taxonomy" id="45954"/>
    <lineage>
        <taxon>Eukaryota</taxon>
        <taxon>Metazoa</taxon>
        <taxon>Spiralia</taxon>
        <taxon>Lophotrochozoa</taxon>
        <taxon>Mollusca</taxon>
        <taxon>Bivalvia</taxon>
        <taxon>Autobranchia</taxon>
        <taxon>Heteroconchia</taxon>
        <taxon>Euheterodonta</taxon>
        <taxon>Imparidentia</taxon>
        <taxon>Neoheterodontei</taxon>
        <taxon>Myida</taxon>
        <taxon>Dreissenoidea</taxon>
        <taxon>Dreissenidae</taxon>
        <taxon>Dreissena</taxon>
    </lineage>
</organism>
<reference evidence="1" key="1">
    <citation type="journal article" date="2019" name="bioRxiv">
        <title>The Genome of the Zebra Mussel, Dreissena polymorpha: A Resource for Invasive Species Research.</title>
        <authorList>
            <person name="McCartney M.A."/>
            <person name="Auch B."/>
            <person name="Kono T."/>
            <person name="Mallez S."/>
            <person name="Zhang Y."/>
            <person name="Obille A."/>
            <person name="Becker A."/>
            <person name="Abrahante J.E."/>
            <person name="Garbe J."/>
            <person name="Badalamenti J.P."/>
            <person name="Herman A."/>
            <person name="Mangelson H."/>
            <person name="Liachko I."/>
            <person name="Sullivan S."/>
            <person name="Sone E.D."/>
            <person name="Koren S."/>
            <person name="Silverstein K.A.T."/>
            <person name="Beckman K.B."/>
            <person name="Gohl D.M."/>
        </authorList>
    </citation>
    <scope>NUCLEOTIDE SEQUENCE</scope>
    <source>
        <strain evidence="1">Duluth1</strain>
        <tissue evidence="1">Whole animal</tissue>
    </source>
</reference>
<dbReference type="AlphaFoldDB" id="A0A9D4FSS5"/>
<sequence length="183" mass="21193">MARVPIYIERYTERDRRGMRIITLAFKVYTLGSHATCVQGIHTRKSRHLCAAGIHTRKSRHRCVSLCRYLKRSPVQFLAGALEISEMLQVFPTQLEIYWYETQGPTDYDPAHPQPGQVHYEAFTAMVNVISTIEKLLCFYPHCGSVHYAYTNDTKYWFHPGPITPCIVEVRRCFRAKGPSLRV</sequence>
<dbReference type="Proteomes" id="UP000828390">
    <property type="component" value="Unassembled WGS sequence"/>
</dbReference>
<accession>A0A9D4FSS5</accession>
<reference evidence="1" key="2">
    <citation type="submission" date="2020-11" db="EMBL/GenBank/DDBJ databases">
        <authorList>
            <person name="McCartney M.A."/>
            <person name="Auch B."/>
            <person name="Kono T."/>
            <person name="Mallez S."/>
            <person name="Becker A."/>
            <person name="Gohl D.M."/>
            <person name="Silverstein K.A.T."/>
            <person name="Koren S."/>
            <person name="Bechman K.B."/>
            <person name="Herman A."/>
            <person name="Abrahante J.E."/>
            <person name="Garbe J."/>
        </authorList>
    </citation>
    <scope>NUCLEOTIDE SEQUENCE</scope>
    <source>
        <strain evidence="1">Duluth1</strain>
        <tissue evidence="1">Whole animal</tissue>
    </source>
</reference>
<gene>
    <name evidence="1" type="ORF">DPMN_133047</name>
</gene>
<comment type="caution">
    <text evidence="1">The sequence shown here is derived from an EMBL/GenBank/DDBJ whole genome shotgun (WGS) entry which is preliminary data.</text>
</comment>
<name>A0A9D4FSS5_DREPO</name>
<proteinExistence type="predicted"/>
<dbReference type="EMBL" id="JAIWYP010000006">
    <property type="protein sequence ID" value="KAH3804759.1"/>
    <property type="molecule type" value="Genomic_DNA"/>
</dbReference>
<keyword evidence="2" id="KW-1185">Reference proteome</keyword>
<evidence type="ECO:0000313" key="1">
    <source>
        <dbReference type="EMBL" id="KAH3804759.1"/>
    </source>
</evidence>
<protein>
    <submittedName>
        <fullName evidence="1">Uncharacterized protein</fullName>
    </submittedName>
</protein>
<evidence type="ECO:0000313" key="2">
    <source>
        <dbReference type="Proteomes" id="UP000828390"/>
    </source>
</evidence>